<keyword evidence="3" id="KW-1185">Reference proteome</keyword>
<dbReference type="AlphaFoldDB" id="A0A3Q3Q076"/>
<dbReference type="InterPro" id="IPR057365">
    <property type="entry name" value="URGCP"/>
</dbReference>
<dbReference type="Pfam" id="PF25974">
    <property type="entry name" value="URGCP_9th"/>
    <property type="match status" value="1"/>
</dbReference>
<dbReference type="InterPro" id="IPR052986">
    <property type="entry name" value="VLIG_GTPase"/>
</dbReference>
<feature type="domain" description="VLIG-type G" evidence="1">
    <location>
        <begin position="295"/>
        <end position="368"/>
    </location>
</feature>
<name>A0A3Q3Q076_MONAL</name>
<dbReference type="Pfam" id="PF25683">
    <property type="entry name" value="URGCP_GTPase"/>
    <property type="match status" value="1"/>
</dbReference>
<protein>
    <recommendedName>
        <fullName evidence="1">VLIG-type G domain-containing protein</fullName>
    </recommendedName>
</protein>
<evidence type="ECO:0000259" key="1">
    <source>
        <dbReference type="PROSITE" id="PS51717"/>
    </source>
</evidence>
<dbReference type="GO" id="GO:0005525">
    <property type="term" value="F:GTP binding"/>
    <property type="evidence" value="ECO:0007669"/>
    <property type="project" value="InterPro"/>
</dbReference>
<dbReference type="PANTHER" id="PTHR14819">
    <property type="entry name" value="GTP-BINDING"/>
    <property type="match status" value="1"/>
</dbReference>
<evidence type="ECO:0000313" key="3">
    <source>
        <dbReference type="Proteomes" id="UP000261600"/>
    </source>
</evidence>
<reference evidence="2" key="1">
    <citation type="submission" date="2025-08" db="UniProtKB">
        <authorList>
            <consortium name="Ensembl"/>
        </authorList>
    </citation>
    <scope>IDENTIFICATION</scope>
</reference>
<dbReference type="PROSITE" id="PS51717">
    <property type="entry name" value="G_VLIG"/>
    <property type="match status" value="1"/>
</dbReference>
<evidence type="ECO:0000313" key="2">
    <source>
        <dbReference type="Ensembl" id="ENSMALP00000001370.1"/>
    </source>
</evidence>
<reference evidence="2" key="2">
    <citation type="submission" date="2025-09" db="UniProtKB">
        <authorList>
            <consortium name="Ensembl"/>
        </authorList>
    </citation>
    <scope>IDENTIFICATION</scope>
</reference>
<dbReference type="Pfam" id="PF25496">
    <property type="entry name" value="URGCP"/>
    <property type="match status" value="1"/>
</dbReference>
<dbReference type="Ensembl" id="ENSMALT00000001416.1">
    <property type="protein sequence ID" value="ENSMALP00000001370.1"/>
    <property type="gene ID" value="ENSMALG00000001026.1"/>
</dbReference>
<dbReference type="InterPro" id="IPR058641">
    <property type="entry name" value="GVIN1_dom"/>
</dbReference>
<dbReference type="Proteomes" id="UP000261600">
    <property type="component" value="Unplaced"/>
</dbReference>
<accession>A0A3Q3Q076</accession>
<sequence length="455" mass="52910">SFSEDALRNIGTRLGLNNTNIILKTRQKDDADFVQNLRRTISDVIENTKMKMQIEQMADVAHECQNAKRNADAITAKIQDTLKYKEAQLPLQGQIWKELTNFEKEEFRLQKVGSQNIEEYRSDLQEKKAKHRESQNSYNMSKAMSCFISSISSQGTERCYFLKWMRMNLDNLSQEKLSDLRELYKQKCKDSEEKEEIKDIDRQLSNSSLGTEHFFPEMGQIYEASLSLPETHPSRQQLQHLPKLCAGLLLDGFPLELVDGDASSIPLRWVSDVLSQMLVVTVLGKNFRDRKLLLQQLMEYKSFTDVMEYSPDTGNWYIPGLWNGNPPMTPVSVGYSEAVYEVKKNTIQSLRSFESSANNILEFTEWMRSLWTAVKHENFIFSFRNSLVADAYMRLCTEFNRWEWEFKKDMYTVHGLEILKQSSHLTDLRELLISLKSEACEVVSKWETTLLDNLT</sequence>
<proteinExistence type="predicted"/>
<dbReference type="InterPro" id="IPR030383">
    <property type="entry name" value="G_VLIG_dom"/>
</dbReference>
<dbReference type="PANTHER" id="PTHR14819:SF9">
    <property type="entry name" value="UP-REGULATOR OF CELL PROLIFERATION-LIKE"/>
    <property type="match status" value="1"/>
</dbReference>
<organism evidence="2 3">
    <name type="scientific">Monopterus albus</name>
    <name type="common">Swamp eel</name>
    <dbReference type="NCBI Taxonomy" id="43700"/>
    <lineage>
        <taxon>Eukaryota</taxon>
        <taxon>Metazoa</taxon>
        <taxon>Chordata</taxon>
        <taxon>Craniata</taxon>
        <taxon>Vertebrata</taxon>
        <taxon>Euteleostomi</taxon>
        <taxon>Actinopterygii</taxon>
        <taxon>Neopterygii</taxon>
        <taxon>Teleostei</taxon>
        <taxon>Neoteleostei</taxon>
        <taxon>Acanthomorphata</taxon>
        <taxon>Anabantaria</taxon>
        <taxon>Synbranchiformes</taxon>
        <taxon>Synbranchidae</taxon>
        <taxon>Monopterus</taxon>
    </lineage>
</organism>
<dbReference type="STRING" id="43700.ENSMALP00000001370"/>